<sequence>MRECFQEQRYRWAFVPEVDTQTYNMTSDLMENHQEYKPHIVKILDLLKLKYGELNTNETTTKYVFPLLDLHSISSITQLMPFFRILSSAFKTENSMSLNTHSSVSFKTDCSIGNSTRTLKLLEDYVERDFTENMET</sequence>
<organism evidence="1 2">
    <name type="scientific">Sphaerodactylus townsendi</name>
    <dbReference type="NCBI Taxonomy" id="933632"/>
    <lineage>
        <taxon>Eukaryota</taxon>
        <taxon>Metazoa</taxon>
        <taxon>Chordata</taxon>
        <taxon>Craniata</taxon>
        <taxon>Vertebrata</taxon>
        <taxon>Euteleostomi</taxon>
        <taxon>Lepidosauria</taxon>
        <taxon>Squamata</taxon>
        <taxon>Bifurcata</taxon>
        <taxon>Gekkota</taxon>
        <taxon>Sphaerodactylidae</taxon>
        <taxon>Sphaerodactylus</taxon>
    </lineage>
</organism>
<proteinExistence type="predicted"/>
<name>A0ACB8FII2_9SAUR</name>
<reference evidence="1" key="1">
    <citation type="submission" date="2021-08" db="EMBL/GenBank/DDBJ databases">
        <title>The first chromosome-level gecko genome reveals the dynamic sex chromosomes of Neotropical dwarf geckos (Sphaerodactylidae: Sphaerodactylus).</title>
        <authorList>
            <person name="Pinto B.J."/>
            <person name="Keating S.E."/>
            <person name="Gamble T."/>
        </authorList>
    </citation>
    <scope>NUCLEOTIDE SEQUENCE</scope>
    <source>
        <strain evidence="1">TG3544</strain>
    </source>
</reference>
<evidence type="ECO:0000313" key="2">
    <source>
        <dbReference type="Proteomes" id="UP000827872"/>
    </source>
</evidence>
<gene>
    <name evidence="1" type="ORF">K3G42_020495</name>
</gene>
<evidence type="ECO:0000313" key="1">
    <source>
        <dbReference type="EMBL" id="KAH8004869.1"/>
    </source>
</evidence>
<comment type="caution">
    <text evidence="1">The sequence shown here is derived from an EMBL/GenBank/DDBJ whole genome shotgun (WGS) entry which is preliminary data.</text>
</comment>
<dbReference type="Proteomes" id="UP000827872">
    <property type="component" value="Linkage Group LG04"/>
</dbReference>
<keyword evidence="2" id="KW-1185">Reference proteome</keyword>
<accession>A0ACB8FII2</accession>
<dbReference type="EMBL" id="CM037617">
    <property type="protein sequence ID" value="KAH8004869.1"/>
    <property type="molecule type" value="Genomic_DNA"/>
</dbReference>
<protein>
    <submittedName>
        <fullName evidence="1">Uncharacterized protein</fullName>
    </submittedName>
</protein>